<evidence type="ECO:0000313" key="3">
    <source>
        <dbReference type="Proteomes" id="UP001056535"/>
    </source>
</evidence>
<keyword evidence="3" id="KW-1185">Reference proteome</keyword>
<organism evidence="2 3">
    <name type="scientific">Ornithinimicrobium cryptoxanthini</name>
    <dbReference type="NCBI Taxonomy" id="2934161"/>
    <lineage>
        <taxon>Bacteria</taxon>
        <taxon>Bacillati</taxon>
        <taxon>Actinomycetota</taxon>
        <taxon>Actinomycetes</taxon>
        <taxon>Micrococcales</taxon>
        <taxon>Ornithinimicrobiaceae</taxon>
        <taxon>Ornithinimicrobium</taxon>
    </lineage>
</organism>
<feature type="transmembrane region" description="Helical" evidence="1">
    <location>
        <begin position="16"/>
        <end position="40"/>
    </location>
</feature>
<feature type="transmembrane region" description="Helical" evidence="1">
    <location>
        <begin position="238"/>
        <end position="256"/>
    </location>
</feature>
<keyword evidence="1" id="KW-0812">Transmembrane</keyword>
<feature type="transmembrane region" description="Helical" evidence="1">
    <location>
        <begin position="86"/>
        <end position="104"/>
    </location>
</feature>
<feature type="transmembrane region" description="Helical" evidence="1">
    <location>
        <begin position="146"/>
        <end position="166"/>
    </location>
</feature>
<gene>
    <name evidence="2" type="ORF">NF557_04570</name>
</gene>
<reference evidence="2" key="1">
    <citation type="submission" date="2022-06" db="EMBL/GenBank/DDBJ databases">
        <title>Ornithinimicrobium JY.X270.</title>
        <authorList>
            <person name="Huang Y."/>
        </authorList>
    </citation>
    <scope>NUCLEOTIDE SEQUENCE</scope>
    <source>
        <strain evidence="2">JY.X270</strain>
    </source>
</reference>
<keyword evidence="1" id="KW-0472">Membrane</keyword>
<accession>A0ABY4YKP8</accession>
<name>A0ABY4YKP8_9MICO</name>
<dbReference type="PANTHER" id="PTHR34821:SF2">
    <property type="entry name" value="INNER MEMBRANE PROTEIN YDCZ"/>
    <property type="match status" value="1"/>
</dbReference>
<feature type="transmembrane region" description="Helical" evidence="1">
    <location>
        <begin position="268"/>
        <end position="287"/>
    </location>
</feature>
<proteinExistence type="predicted"/>
<sequence>MILAVQSRINGDLGTFLPALTAAWLSFFVGLLAIALLWVTRRFRRNIATVREAVREGSLPVWQLFGGFAGGLVVATQTYAVPLVGVATFLIALIGGQTVNALLVDRLRLGPAAPQLITPARLAAAGLAVVGVTVAVTPGIREGNFLWLPVTLAFLVGMSTAVQQATNARITAISGDPTVTAFVNFTMGSVLLVVIGAWTVLPAGWPDLLSIPWWAWTGGVLGVFFIILAAWAVMHSGVLLFGLVTITSQMGTGVVLDLLEPATRDRVGAQMLLGIALTVVAAGWAALARARSRRSSR</sequence>
<protein>
    <submittedName>
        <fullName evidence="2">DMT family transporter</fullName>
    </submittedName>
</protein>
<feature type="transmembrane region" description="Helical" evidence="1">
    <location>
        <begin position="61"/>
        <end position="80"/>
    </location>
</feature>
<feature type="transmembrane region" description="Helical" evidence="1">
    <location>
        <begin position="213"/>
        <end position="231"/>
    </location>
</feature>
<feature type="transmembrane region" description="Helical" evidence="1">
    <location>
        <begin position="178"/>
        <end position="201"/>
    </location>
</feature>
<dbReference type="Proteomes" id="UP001056535">
    <property type="component" value="Chromosome"/>
</dbReference>
<evidence type="ECO:0000256" key="1">
    <source>
        <dbReference type="SAM" id="Phobius"/>
    </source>
</evidence>
<dbReference type="PANTHER" id="PTHR34821">
    <property type="entry name" value="INNER MEMBRANE PROTEIN YDCZ"/>
    <property type="match status" value="1"/>
</dbReference>
<dbReference type="Pfam" id="PF04657">
    <property type="entry name" value="DMT_YdcZ"/>
    <property type="match status" value="2"/>
</dbReference>
<feature type="transmembrane region" description="Helical" evidence="1">
    <location>
        <begin position="116"/>
        <end position="140"/>
    </location>
</feature>
<evidence type="ECO:0000313" key="2">
    <source>
        <dbReference type="EMBL" id="USQ77194.1"/>
    </source>
</evidence>
<keyword evidence="1" id="KW-1133">Transmembrane helix</keyword>
<dbReference type="InterPro" id="IPR006750">
    <property type="entry name" value="YdcZ"/>
</dbReference>
<dbReference type="EMBL" id="CP099490">
    <property type="protein sequence ID" value="USQ77194.1"/>
    <property type="molecule type" value="Genomic_DNA"/>
</dbReference>